<dbReference type="EMBL" id="HBEC01028454">
    <property type="protein sequence ID" value="CAD8295643.1"/>
    <property type="molecule type" value="Transcribed_RNA"/>
</dbReference>
<reference evidence="2" key="1">
    <citation type="submission" date="2021-01" db="EMBL/GenBank/DDBJ databases">
        <authorList>
            <person name="Corre E."/>
            <person name="Pelletier E."/>
            <person name="Niang G."/>
            <person name="Scheremetjew M."/>
            <person name="Finn R."/>
            <person name="Kale V."/>
            <person name="Holt S."/>
            <person name="Cochrane G."/>
            <person name="Meng A."/>
            <person name="Brown T."/>
            <person name="Cohen L."/>
        </authorList>
    </citation>
    <scope>NUCLEOTIDE SEQUENCE</scope>
    <source>
        <strain evidence="2">CCMP219</strain>
    </source>
</reference>
<dbReference type="AlphaFoldDB" id="A0A7R9VHK0"/>
<organism evidence="2">
    <name type="scientific">Chlamydomonas euryale</name>
    <dbReference type="NCBI Taxonomy" id="1486919"/>
    <lineage>
        <taxon>Eukaryota</taxon>
        <taxon>Viridiplantae</taxon>
        <taxon>Chlorophyta</taxon>
        <taxon>core chlorophytes</taxon>
        <taxon>Chlorophyceae</taxon>
        <taxon>CS clade</taxon>
        <taxon>Chlamydomonadales</taxon>
        <taxon>Chlamydomonadaceae</taxon>
        <taxon>Chlamydomonas</taxon>
    </lineage>
</organism>
<accession>A0A7R9VHK0</accession>
<proteinExistence type="predicted"/>
<gene>
    <name evidence="2" type="ORF">CEUR00632_LOCUS13106</name>
</gene>
<feature type="region of interest" description="Disordered" evidence="1">
    <location>
        <begin position="64"/>
        <end position="93"/>
    </location>
</feature>
<sequence>MAVSRALSLPGLSWQRAHVPSRAWHARKTALTVRGNRRVAARADRRDNDAESRNDWNNAWANFKNQVNSTVDQNPGVKRTQPPRGPRLNARQQQLRRDEKLLLDLWTNERVQQIGGFLSFVVIAAILVSLGPPPSDSRCTLPWC</sequence>
<feature type="compositionally biased region" description="Polar residues" evidence="1">
    <location>
        <begin position="64"/>
        <end position="73"/>
    </location>
</feature>
<evidence type="ECO:0000256" key="1">
    <source>
        <dbReference type="SAM" id="MobiDB-lite"/>
    </source>
</evidence>
<protein>
    <submittedName>
        <fullName evidence="2">Uncharacterized protein</fullName>
    </submittedName>
</protein>
<evidence type="ECO:0000313" key="2">
    <source>
        <dbReference type="EMBL" id="CAD8295643.1"/>
    </source>
</evidence>
<name>A0A7R9VHK0_9CHLO</name>